<dbReference type="Pfam" id="PF03807">
    <property type="entry name" value="F420_oxidored"/>
    <property type="match status" value="1"/>
</dbReference>
<sequence>MSGSNPGLDDATRARLGPVTTTSSNSSSFTKEKEPFKVRPELYTPTRLAPKVYALFRTRALVIDVLAHECVLLVLLAAKITRNRRPGSSNGGETNDIGTSGLPRVGIIGGGHVGSAVAMALLRHQYPIDKLVISTRQPERIPKCDALQSAQAQMLFHAIPKYYDNARVSKESDVLVLCMPPSQLKSVVIQIKHALCVPDQPTLVVSVLCGASVDALQKACGSKLVTRAKVHVAALPASGGITASVDADKELFGGGVTV</sequence>
<reference evidence="4" key="3">
    <citation type="submission" date="2015-02" db="UniProtKB">
        <authorList>
            <consortium name="EnsemblProtists"/>
        </authorList>
    </citation>
    <scope>IDENTIFICATION</scope>
    <source>
        <strain evidence="4">DAOM BR144</strain>
    </source>
</reference>
<dbReference type="VEuPathDB" id="FungiDB:PYU1_G012888"/>
<dbReference type="InterPro" id="IPR028939">
    <property type="entry name" value="P5C_Rdtase_cat_N"/>
</dbReference>
<feature type="domain" description="Pyrroline-5-carboxylate reductase catalytic N-terminal" evidence="3">
    <location>
        <begin position="104"/>
        <end position="208"/>
    </location>
</feature>
<dbReference type="Gene3D" id="3.40.50.720">
    <property type="entry name" value="NAD(P)-binding Rossmann-like Domain"/>
    <property type="match status" value="1"/>
</dbReference>
<dbReference type="EMBL" id="GL376607">
    <property type="status" value="NOT_ANNOTATED_CDS"/>
    <property type="molecule type" value="Genomic_DNA"/>
</dbReference>
<reference evidence="5" key="1">
    <citation type="journal article" date="2010" name="Genome Biol.">
        <title>Genome sequence of the necrotrophic plant pathogen Pythium ultimum reveals original pathogenicity mechanisms and effector repertoire.</title>
        <authorList>
            <person name="Levesque C.A."/>
            <person name="Brouwer H."/>
            <person name="Cano L."/>
            <person name="Hamilton J.P."/>
            <person name="Holt C."/>
            <person name="Huitema E."/>
            <person name="Raffaele S."/>
            <person name="Robideau G.P."/>
            <person name="Thines M."/>
            <person name="Win J."/>
            <person name="Zerillo M.M."/>
            <person name="Beakes G.W."/>
            <person name="Boore J.L."/>
            <person name="Busam D."/>
            <person name="Dumas B."/>
            <person name="Ferriera S."/>
            <person name="Fuerstenberg S.I."/>
            <person name="Gachon C.M."/>
            <person name="Gaulin E."/>
            <person name="Govers F."/>
            <person name="Grenville-Briggs L."/>
            <person name="Horner N."/>
            <person name="Hostetler J."/>
            <person name="Jiang R.H."/>
            <person name="Johnson J."/>
            <person name="Krajaejun T."/>
            <person name="Lin H."/>
            <person name="Meijer H.J."/>
            <person name="Moore B."/>
            <person name="Morris P."/>
            <person name="Phuntmart V."/>
            <person name="Puiu D."/>
            <person name="Shetty J."/>
            <person name="Stajich J.E."/>
            <person name="Tripathy S."/>
            <person name="Wawra S."/>
            <person name="van West P."/>
            <person name="Whitty B.R."/>
            <person name="Coutinho P.M."/>
            <person name="Henrissat B."/>
            <person name="Martin F."/>
            <person name="Thomas P.D."/>
            <person name="Tyler B.M."/>
            <person name="De Vries R.P."/>
            <person name="Kamoun S."/>
            <person name="Yandell M."/>
            <person name="Tisserat N."/>
            <person name="Buell C.R."/>
        </authorList>
    </citation>
    <scope>NUCLEOTIDE SEQUENCE</scope>
    <source>
        <strain evidence="5">DAOM:BR144</strain>
    </source>
</reference>
<comment type="similarity">
    <text evidence="1">Belongs to the pyrroline-5-carboxylate reductase family.</text>
</comment>
<evidence type="ECO:0000259" key="3">
    <source>
        <dbReference type="Pfam" id="PF03807"/>
    </source>
</evidence>
<dbReference type="eggNOG" id="KOG3124">
    <property type="taxonomic scope" value="Eukaryota"/>
</dbReference>
<evidence type="ECO:0000313" key="5">
    <source>
        <dbReference type="Proteomes" id="UP000019132"/>
    </source>
</evidence>
<dbReference type="Proteomes" id="UP000019132">
    <property type="component" value="Unassembled WGS sequence"/>
</dbReference>
<dbReference type="GO" id="GO:0004735">
    <property type="term" value="F:pyrroline-5-carboxylate reductase activity"/>
    <property type="evidence" value="ECO:0007669"/>
    <property type="project" value="TreeGrafter"/>
</dbReference>
<evidence type="ECO:0000313" key="4">
    <source>
        <dbReference type="EnsemblProtists" id="PYU1_T012915"/>
    </source>
</evidence>
<dbReference type="GO" id="GO:0055129">
    <property type="term" value="P:L-proline biosynthetic process"/>
    <property type="evidence" value="ECO:0007669"/>
    <property type="project" value="TreeGrafter"/>
</dbReference>
<dbReference type="EnsemblProtists" id="PYU1_T012915">
    <property type="protein sequence ID" value="PYU1_T012915"/>
    <property type="gene ID" value="PYU1_G012888"/>
</dbReference>
<feature type="region of interest" description="Disordered" evidence="2">
    <location>
        <begin position="1"/>
        <end position="35"/>
    </location>
</feature>
<dbReference type="PANTHER" id="PTHR11645:SF58">
    <property type="entry name" value="NADP-DEPENDENT OXIDOREDUCTASE DOMAIN-CONTAINING PROTEIN 1"/>
    <property type="match status" value="1"/>
</dbReference>
<dbReference type="PANTHER" id="PTHR11645">
    <property type="entry name" value="PYRROLINE-5-CARBOXYLATE REDUCTASE"/>
    <property type="match status" value="1"/>
</dbReference>
<evidence type="ECO:0000256" key="1">
    <source>
        <dbReference type="ARBA" id="ARBA00005525"/>
    </source>
</evidence>
<organism evidence="4 5">
    <name type="scientific">Globisporangium ultimum (strain ATCC 200006 / CBS 805.95 / DAOM BR144)</name>
    <name type="common">Pythium ultimum</name>
    <dbReference type="NCBI Taxonomy" id="431595"/>
    <lineage>
        <taxon>Eukaryota</taxon>
        <taxon>Sar</taxon>
        <taxon>Stramenopiles</taxon>
        <taxon>Oomycota</taxon>
        <taxon>Peronosporomycetes</taxon>
        <taxon>Pythiales</taxon>
        <taxon>Pythiaceae</taxon>
        <taxon>Globisporangium</taxon>
    </lineage>
</organism>
<dbReference type="InParanoid" id="K3X6R6"/>
<dbReference type="SUPFAM" id="SSF51735">
    <property type="entry name" value="NAD(P)-binding Rossmann-fold domains"/>
    <property type="match status" value="1"/>
</dbReference>
<evidence type="ECO:0000256" key="2">
    <source>
        <dbReference type="SAM" id="MobiDB-lite"/>
    </source>
</evidence>
<feature type="compositionally biased region" description="Low complexity" evidence="2">
    <location>
        <begin position="20"/>
        <end position="29"/>
    </location>
</feature>
<accession>K3X6R6</accession>
<dbReference type="AlphaFoldDB" id="K3X6R6"/>
<keyword evidence="5" id="KW-1185">Reference proteome</keyword>
<dbReference type="InterPro" id="IPR036291">
    <property type="entry name" value="NAD(P)-bd_dom_sf"/>
</dbReference>
<dbReference type="HOGENOM" id="CLU_094406_0_0_1"/>
<name>K3X6R6_GLOUD</name>
<reference evidence="5" key="2">
    <citation type="submission" date="2010-04" db="EMBL/GenBank/DDBJ databases">
        <authorList>
            <person name="Buell R."/>
            <person name="Hamilton J."/>
            <person name="Hostetler J."/>
        </authorList>
    </citation>
    <scope>NUCLEOTIDE SEQUENCE [LARGE SCALE GENOMIC DNA]</scope>
    <source>
        <strain evidence="5">DAOM:BR144</strain>
    </source>
</reference>
<dbReference type="STRING" id="431595.K3X6R6"/>
<proteinExistence type="inferred from homology"/>
<protein>
    <recommendedName>
        <fullName evidence="3">Pyrroline-5-carboxylate reductase catalytic N-terminal domain-containing protein</fullName>
    </recommendedName>
</protein>